<accession>A0A224YR33</accession>
<feature type="compositionally biased region" description="Basic residues" evidence="1">
    <location>
        <begin position="35"/>
        <end position="62"/>
    </location>
</feature>
<feature type="region of interest" description="Disordered" evidence="1">
    <location>
        <begin position="33"/>
        <end position="81"/>
    </location>
</feature>
<sequence length="81" mass="9044">MKLALVTTTLVLVVVIATEVELANVRGIKGSMAQKWRKAPTNKVRHRRKGHTHKGHATHSKTQKTGQKNEESNGKRQHENG</sequence>
<evidence type="ECO:0000256" key="1">
    <source>
        <dbReference type="SAM" id="MobiDB-lite"/>
    </source>
</evidence>
<proteinExistence type="predicted"/>
<reference evidence="3" key="1">
    <citation type="journal article" date="2017" name="Parasit. Vectors">
        <title>Sialotranscriptomics of Rhipicephalus zambeziensis reveals intricate expression profiles of secretory proteins and suggests tight temporal transcriptional regulation during blood-feeding.</title>
        <authorList>
            <person name="de Castro M.H."/>
            <person name="de Klerk D."/>
            <person name="Pienaar R."/>
            <person name="Rees D.J.G."/>
            <person name="Mans B.J."/>
        </authorList>
    </citation>
    <scope>NUCLEOTIDE SEQUENCE</scope>
    <source>
        <tissue evidence="3">Salivary glands</tissue>
    </source>
</reference>
<evidence type="ECO:0008006" key="4">
    <source>
        <dbReference type="Google" id="ProtNLM"/>
    </source>
</evidence>
<keyword evidence="2" id="KW-0732">Signal</keyword>
<feature type="chain" id="PRO_5012194941" description="Glycine rich superfamily member" evidence="2">
    <location>
        <begin position="18"/>
        <end position="81"/>
    </location>
</feature>
<evidence type="ECO:0000313" key="3">
    <source>
        <dbReference type="EMBL" id="MAA20068.1"/>
    </source>
</evidence>
<organism evidence="3">
    <name type="scientific">Rhipicephalus zambeziensis</name>
    <dbReference type="NCBI Taxonomy" id="60191"/>
    <lineage>
        <taxon>Eukaryota</taxon>
        <taxon>Metazoa</taxon>
        <taxon>Ecdysozoa</taxon>
        <taxon>Arthropoda</taxon>
        <taxon>Chelicerata</taxon>
        <taxon>Arachnida</taxon>
        <taxon>Acari</taxon>
        <taxon>Parasitiformes</taxon>
        <taxon>Ixodida</taxon>
        <taxon>Ixodoidea</taxon>
        <taxon>Ixodidae</taxon>
        <taxon>Rhipicephalinae</taxon>
        <taxon>Rhipicephalus</taxon>
        <taxon>Rhipicephalus</taxon>
    </lineage>
</organism>
<feature type="signal peptide" evidence="2">
    <location>
        <begin position="1"/>
        <end position="17"/>
    </location>
</feature>
<dbReference type="EMBL" id="GFPF01008922">
    <property type="protein sequence ID" value="MAA20068.1"/>
    <property type="molecule type" value="Transcribed_RNA"/>
</dbReference>
<feature type="compositionally biased region" description="Basic and acidic residues" evidence="1">
    <location>
        <begin position="67"/>
        <end position="81"/>
    </location>
</feature>
<evidence type="ECO:0000256" key="2">
    <source>
        <dbReference type="SAM" id="SignalP"/>
    </source>
</evidence>
<protein>
    <recommendedName>
        <fullName evidence="4">Glycine rich superfamily member</fullName>
    </recommendedName>
</protein>
<name>A0A224YR33_9ACAR</name>
<dbReference type="AlphaFoldDB" id="A0A224YR33"/>